<reference evidence="3 4" key="1">
    <citation type="submission" date="2020-07" db="EMBL/GenBank/DDBJ databases">
        <title>Sequencing the genomes of 1000 actinobacteria strains.</title>
        <authorList>
            <person name="Klenk H.-P."/>
        </authorList>
    </citation>
    <scope>NUCLEOTIDE SEQUENCE [LARGE SCALE GENOMIC DNA]</scope>
    <source>
        <strain evidence="3 4">DSM 18448</strain>
    </source>
</reference>
<organism evidence="3 4">
    <name type="scientific">Actinopolymorpha rutila</name>
    <dbReference type="NCBI Taxonomy" id="446787"/>
    <lineage>
        <taxon>Bacteria</taxon>
        <taxon>Bacillati</taxon>
        <taxon>Actinomycetota</taxon>
        <taxon>Actinomycetes</taxon>
        <taxon>Propionibacteriales</taxon>
        <taxon>Actinopolymorphaceae</taxon>
        <taxon>Actinopolymorpha</taxon>
    </lineage>
</organism>
<evidence type="ECO:0000256" key="2">
    <source>
        <dbReference type="SAM" id="Phobius"/>
    </source>
</evidence>
<accession>A0A852ZDS0</accession>
<keyword evidence="2" id="KW-0472">Membrane</keyword>
<comment type="caution">
    <text evidence="3">The sequence shown here is derived from an EMBL/GenBank/DDBJ whole genome shotgun (WGS) entry which is preliminary data.</text>
</comment>
<sequence>MGLWIFWIVIALLATVVVLGAVQSRRRSWSRSISGRHRGNVPDESTIKSRGDDPGVGGPGSTGGFGM</sequence>
<gene>
    <name evidence="3" type="ORF">F4554_003925</name>
</gene>
<evidence type="ECO:0000313" key="4">
    <source>
        <dbReference type="Proteomes" id="UP000579605"/>
    </source>
</evidence>
<keyword evidence="2" id="KW-0812">Transmembrane</keyword>
<dbReference type="EMBL" id="JACBZH010000001">
    <property type="protein sequence ID" value="NYH91287.1"/>
    <property type="molecule type" value="Genomic_DNA"/>
</dbReference>
<dbReference type="Proteomes" id="UP000579605">
    <property type="component" value="Unassembled WGS sequence"/>
</dbReference>
<evidence type="ECO:0000256" key="1">
    <source>
        <dbReference type="SAM" id="MobiDB-lite"/>
    </source>
</evidence>
<keyword evidence="4" id="KW-1185">Reference proteome</keyword>
<evidence type="ECO:0000313" key="3">
    <source>
        <dbReference type="EMBL" id="NYH91287.1"/>
    </source>
</evidence>
<dbReference type="RefSeq" id="WP_179788888.1">
    <property type="nucleotide sequence ID" value="NZ_BAAARR010000023.1"/>
</dbReference>
<feature type="compositionally biased region" description="Gly residues" evidence="1">
    <location>
        <begin position="54"/>
        <end position="67"/>
    </location>
</feature>
<dbReference type="AlphaFoldDB" id="A0A852ZDS0"/>
<keyword evidence="2" id="KW-1133">Transmembrane helix</keyword>
<feature type="transmembrane region" description="Helical" evidence="2">
    <location>
        <begin position="6"/>
        <end position="22"/>
    </location>
</feature>
<protein>
    <submittedName>
        <fullName evidence="3">Uncharacterized protein</fullName>
    </submittedName>
</protein>
<name>A0A852ZDS0_9ACTN</name>
<feature type="region of interest" description="Disordered" evidence="1">
    <location>
        <begin position="25"/>
        <end position="67"/>
    </location>
</feature>
<feature type="compositionally biased region" description="Basic residues" evidence="1">
    <location>
        <begin position="25"/>
        <end position="39"/>
    </location>
</feature>
<proteinExistence type="predicted"/>